<dbReference type="GO" id="GO:0043952">
    <property type="term" value="P:protein transport by the Sec complex"/>
    <property type="evidence" value="ECO:0007669"/>
    <property type="project" value="UniProtKB-UniRule"/>
</dbReference>
<dbReference type="GO" id="GO:0065002">
    <property type="term" value="P:intracellular protein transmembrane transport"/>
    <property type="evidence" value="ECO:0007669"/>
    <property type="project" value="UniProtKB-UniRule"/>
</dbReference>
<feature type="transmembrane region" description="Helical" evidence="9">
    <location>
        <begin position="375"/>
        <end position="394"/>
    </location>
</feature>
<dbReference type="HAMAP" id="MF_01463_B">
    <property type="entry name" value="SecD_B"/>
    <property type="match status" value="1"/>
</dbReference>
<evidence type="ECO:0000259" key="12">
    <source>
        <dbReference type="Pfam" id="PF22599"/>
    </source>
</evidence>
<evidence type="ECO:0000256" key="8">
    <source>
        <dbReference type="ARBA" id="ARBA00023136"/>
    </source>
</evidence>
<dbReference type="InterPro" id="IPR022646">
    <property type="entry name" value="SecD/SecF_CS"/>
</dbReference>
<dbReference type="GO" id="GO:0006605">
    <property type="term" value="P:protein targeting"/>
    <property type="evidence" value="ECO:0007669"/>
    <property type="project" value="UniProtKB-UniRule"/>
</dbReference>
<dbReference type="Pfam" id="PF02355">
    <property type="entry name" value="SecD_SecF_C"/>
    <property type="match status" value="1"/>
</dbReference>
<dbReference type="InterPro" id="IPR022813">
    <property type="entry name" value="SecD/SecF_arch_bac"/>
</dbReference>
<dbReference type="SUPFAM" id="SSF82866">
    <property type="entry name" value="Multidrug efflux transporter AcrB transmembrane domain"/>
    <property type="match status" value="1"/>
</dbReference>
<feature type="domain" description="Protein translocase subunit SecDF P1" evidence="11">
    <location>
        <begin position="151"/>
        <end position="209"/>
    </location>
</feature>
<protein>
    <recommendedName>
        <fullName evidence="9">Protein translocase subunit SecD</fullName>
    </recommendedName>
</protein>
<keyword evidence="4 9" id="KW-0812">Transmembrane</keyword>
<dbReference type="Proteomes" id="UP000594001">
    <property type="component" value="Chromosome"/>
</dbReference>
<sequence length="534" mass="58245">MSGRQKWKNLIVYGVCFLGTLFMIPNFLSEDQLAELPEFLRTSQMRLGLDLQGGSYLQLQVDMSSAVQDRFAGYADEVRILLRQKKISFSNLTIVKGESPSVVFEVLNDQDAAKAEAELNKLPNMITRVDGKRLTTQLRPHDLLTLRQSIINQSISIISRRVDQLGTTEPEVTAQGTDRIVVQLPGLKDPERVKGLINKTAKLTFHKVEARINNVQAQNYRATPGTRLIAEDEGLDGIPTAYYVISQNPVLTGDNLIDAQQGYDTQHNQAIVSFQLDGPGGRKFADVTRELALLPKDDPRKQFAMVLDNKIISAPAVQSEIPNGQGQITGNFTIQSANDLAVLMRAGALPATLSIMEEKTIGPSLGSDSIKAGQFATILSITAVMIAMAVLYGVFGLIADIALLFNTILLLAGLSIMEATLTLPGIAGIALTIGMAVDANVLIFERLREELKAGKKPQLALALGYDKAMATIIDANITTIMGALLLFWFGTGPIRGFAITLCLGISVSMFTAIMLTRLISEKWIDFRKNKPVTI</sequence>
<dbReference type="NCBIfam" id="TIGR00916">
    <property type="entry name" value="2A0604s01"/>
    <property type="match status" value="1"/>
</dbReference>
<dbReference type="InterPro" id="IPR054384">
    <property type="entry name" value="SecDF_P1_head"/>
</dbReference>
<feature type="transmembrane region" description="Helical" evidence="9">
    <location>
        <begin position="468"/>
        <end position="490"/>
    </location>
</feature>
<dbReference type="AlphaFoldDB" id="A0A7L9RUD9"/>
<evidence type="ECO:0000256" key="4">
    <source>
        <dbReference type="ARBA" id="ARBA00022692"/>
    </source>
</evidence>
<dbReference type="InterPro" id="IPR055344">
    <property type="entry name" value="SecD_SecF_C_bact"/>
</dbReference>
<comment type="similarity">
    <text evidence="9">Belongs to the SecD/SecF family. SecD subfamily.</text>
</comment>
<organism evidence="13 14">
    <name type="scientific">Candidatus Bodocaedibacter vickermanii</name>
    <dbReference type="NCBI Taxonomy" id="2741701"/>
    <lineage>
        <taxon>Bacteria</taxon>
        <taxon>Pseudomonadati</taxon>
        <taxon>Pseudomonadota</taxon>
        <taxon>Alphaproteobacteria</taxon>
        <taxon>Holosporales</taxon>
        <taxon>Candidatus Paracaedibacteraceae</taxon>
        <taxon>Candidatus Bodocaedibacter</taxon>
    </lineage>
</organism>
<name>A0A7L9RUD9_9PROT</name>
<evidence type="ECO:0000256" key="3">
    <source>
        <dbReference type="ARBA" id="ARBA00022475"/>
    </source>
</evidence>
<feature type="transmembrane region" description="Helical" evidence="9">
    <location>
        <begin position="496"/>
        <end position="520"/>
    </location>
</feature>
<proteinExistence type="inferred from homology"/>
<dbReference type="KEGG" id="pbal:CPBP_00823"/>
<keyword evidence="7 9" id="KW-0811">Translocation</keyword>
<dbReference type="Pfam" id="PF22599">
    <property type="entry name" value="SecDF_P1_head"/>
    <property type="match status" value="1"/>
</dbReference>
<dbReference type="Pfam" id="PF21760">
    <property type="entry name" value="SecD_1st"/>
    <property type="match status" value="1"/>
</dbReference>
<evidence type="ECO:0000256" key="2">
    <source>
        <dbReference type="ARBA" id="ARBA00022448"/>
    </source>
</evidence>
<dbReference type="Pfam" id="PF07549">
    <property type="entry name" value="Sec_GG"/>
    <property type="match status" value="1"/>
</dbReference>
<gene>
    <name evidence="9" type="primary">secD</name>
    <name evidence="13" type="ORF">CPBP_00823</name>
</gene>
<keyword evidence="3 9" id="KW-1003">Cell membrane</keyword>
<feature type="domain" description="SecDF P1 head subdomain" evidence="12">
    <location>
        <begin position="241"/>
        <end position="351"/>
    </location>
</feature>
<dbReference type="InterPro" id="IPR048634">
    <property type="entry name" value="SecD_SecF_C"/>
</dbReference>
<evidence type="ECO:0000313" key="14">
    <source>
        <dbReference type="Proteomes" id="UP000594001"/>
    </source>
</evidence>
<dbReference type="NCBIfam" id="TIGR01129">
    <property type="entry name" value="secD"/>
    <property type="match status" value="1"/>
</dbReference>
<dbReference type="Gene3D" id="1.20.1640.10">
    <property type="entry name" value="Multidrug efflux transporter AcrB transmembrane domain"/>
    <property type="match status" value="1"/>
</dbReference>
<comment type="caution">
    <text evidence="9">Lacks conserved residue(s) required for the propagation of feature annotation.</text>
</comment>
<evidence type="ECO:0000256" key="1">
    <source>
        <dbReference type="ARBA" id="ARBA00004651"/>
    </source>
</evidence>
<reference evidence="13 14" key="1">
    <citation type="submission" date="2020-06" db="EMBL/GenBank/DDBJ databases">
        <title>The endosymbiont of the kinetoplastid Bodo saltans is a Paracaedibacter-like alpha-proteobacterium possessing a putative toxin-antitoxin system.</title>
        <authorList>
            <person name="Midha S."/>
            <person name="Rigden D.J."/>
            <person name="Siozios S."/>
            <person name="Hurst G.D.D."/>
            <person name="Jackson A.P."/>
        </authorList>
    </citation>
    <scope>NUCLEOTIDE SEQUENCE [LARGE SCALE GENOMIC DNA]</scope>
    <source>
        <strain evidence="13">Lake Konstanz</strain>
    </source>
</reference>
<dbReference type="FunFam" id="1.20.1640.10:FF:000004">
    <property type="entry name" value="Protein translocase subunit SecD"/>
    <property type="match status" value="1"/>
</dbReference>
<evidence type="ECO:0000256" key="6">
    <source>
        <dbReference type="ARBA" id="ARBA00022989"/>
    </source>
</evidence>
<evidence type="ECO:0000256" key="5">
    <source>
        <dbReference type="ARBA" id="ARBA00022927"/>
    </source>
</evidence>
<accession>A0A7L9RUD9</accession>
<dbReference type="GO" id="GO:0005886">
    <property type="term" value="C:plasma membrane"/>
    <property type="evidence" value="ECO:0007669"/>
    <property type="project" value="UniProtKB-SubCell"/>
</dbReference>
<keyword evidence="2 9" id="KW-0813">Transport</keyword>
<keyword evidence="5 9" id="KW-0653">Protein transport</keyword>
<evidence type="ECO:0000256" key="7">
    <source>
        <dbReference type="ARBA" id="ARBA00023010"/>
    </source>
</evidence>
<dbReference type="PANTHER" id="PTHR30081:SF1">
    <property type="entry name" value="PROTEIN TRANSLOCASE SUBUNIT SECD"/>
    <property type="match status" value="1"/>
</dbReference>
<keyword evidence="14" id="KW-1185">Reference proteome</keyword>
<evidence type="ECO:0000256" key="9">
    <source>
        <dbReference type="HAMAP-Rule" id="MF_01463"/>
    </source>
</evidence>
<evidence type="ECO:0000259" key="11">
    <source>
        <dbReference type="Pfam" id="PF21760"/>
    </source>
</evidence>
<dbReference type="EMBL" id="CP054719">
    <property type="protein sequence ID" value="QOL20045.1"/>
    <property type="molecule type" value="Genomic_DNA"/>
</dbReference>
<dbReference type="Gene3D" id="3.30.70.3400">
    <property type="match status" value="2"/>
</dbReference>
<evidence type="ECO:0000259" key="10">
    <source>
        <dbReference type="Pfam" id="PF02355"/>
    </source>
</evidence>
<dbReference type="InterPro" id="IPR048631">
    <property type="entry name" value="SecD_1st"/>
</dbReference>
<comment type="subunit">
    <text evidence="9">Forms a complex with SecF. Part of the essential Sec protein translocation apparatus which comprises SecA, SecYEG and auxiliary proteins SecDF-YajC and YidC.</text>
</comment>
<dbReference type="PANTHER" id="PTHR30081">
    <property type="entry name" value="PROTEIN-EXPORT MEMBRANE PROTEIN SEC"/>
    <property type="match status" value="1"/>
</dbReference>
<comment type="subcellular location">
    <subcellularLocation>
        <location evidence="1 9">Cell membrane</location>
        <topology evidence="1 9">Multi-pass membrane protein</topology>
    </subcellularLocation>
</comment>
<keyword evidence="6 9" id="KW-1133">Transmembrane helix</keyword>
<dbReference type="GO" id="GO:0015450">
    <property type="term" value="F:protein-transporting ATPase activity"/>
    <property type="evidence" value="ECO:0007669"/>
    <property type="project" value="InterPro"/>
</dbReference>
<comment type="function">
    <text evidence="9">Part of the Sec protein translocase complex. Interacts with the SecYEG preprotein conducting channel. SecDF uses the proton motive force (PMF) to complete protein translocation after the ATP-dependent function of SecA.</text>
</comment>
<feature type="transmembrane region" description="Helical" evidence="9">
    <location>
        <begin position="401"/>
        <end position="420"/>
    </location>
</feature>
<dbReference type="Gene3D" id="3.30.1360.200">
    <property type="match status" value="1"/>
</dbReference>
<feature type="domain" description="Protein export membrane protein SecD/SecF C-terminal" evidence="10">
    <location>
        <begin position="353"/>
        <end position="519"/>
    </location>
</feature>
<keyword evidence="8 9" id="KW-0472">Membrane</keyword>
<dbReference type="InterPro" id="IPR005791">
    <property type="entry name" value="SecD"/>
</dbReference>
<dbReference type="RefSeq" id="WP_350331599.1">
    <property type="nucleotide sequence ID" value="NZ_CP054719.1"/>
</dbReference>
<evidence type="ECO:0000313" key="13">
    <source>
        <dbReference type="EMBL" id="QOL20045.1"/>
    </source>
</evidence>